<dbReference type="GO" id="GO:0061630">
    <property type="term" value="F:ubiquitin protein ligase activity"/>
    <property type="evidence" value="ECO:0007669"/>
    <property type="project" value="UniProtKB-EC"/>
</dbReference>
<organism evidence="11 12">
    <name type="scientific">Serendipita indica (strain DSM 11827)</name>
    <name type="common">Root endophyte fungus</name>
    <name type="synonym">Piriformospora indica</name>
    <dbReference type="NCBI Taxonomy" id="1109443"/>
    <lineage>
        <taxon>Eukaryota</taxon>
        <taxon>Fungi</taxon>
        <taxon>Dikarya</taxon>
        <taxon>Basidiomycota</taxon>
        <taxon>Agaricomycotina</taxon>
        <taxon>Agaricomycetes</taxon>
        <taxon>Sebacinales</taxon>
        <taxon>Serendipitaceae</taxon>
        <taxon>Serendipita</taxon>
    </lineage>
</organism>
<dbReference type="CDD" id="cd20335">
    <property type="entry name" value="BRcat_RBR"/>
    <property type="match status" value="1"/>
</dbReference>
<feature type="region of interest" description="Disordered" evidence="9">
    <location>
        <begin position="691"/>
        <end position="716"/>
    </location>
</feature>
<gene>
    <name evidence="11" type="ORF">PIIN_05143</name>
</gene>
<evidence type="ECO:0000259" key="10">
    <source>
        <dbReference type="PROSITE" id="PS51873"/>
    </source>
</evidence>
<evidence type="ECO:0000256" key="9">
    <source>
        <dbReference type="SAM" id="MobiDB-lite"/>
    </source>
</evidence>
<dbReference type="InterPro" id="IPR044066">
    <property type="entry name" value="TRIAD_supradom"/>
</dbReference>
<evidence type="ECO:0000256" key="6">
    <source>
        <dbReference type="ARBA" id="ARBA00022771"/>
    </source>
</evidence>
<accession>G4TIQ9</accession>
<dbReference type="GO" id="GO:0008270">
    <property type="term" value="F:zinc ion binding"/>
    <property type="evidence" value="ECO:0007669"/>
    <property type="project" value="UniProtKB-KW"/>
</dbReference>
<keyword evidence="8" id="KW-0862">Zinc</keyword>
<evidence type="ECO:0000256" key="8">
    <source>
        <dbReference type="ARBA" id="ARBA00022833"/>
    </source>
</evidence>
<comment type="caution">
    <text evidence="11">The sequence shown here is derived from an EMBL/GenBank/DDBJ whole genome shotgun (WGS) entry which is preliminary data.</text>
</comment>
<dbReference type="InterPro" id="IPR002867">
    <property type="entry name" value="IBR_dom"/>
</dbReference>
<evidence type="ECO:0000313" key="12">
    <source>
        <dbReference type="Proteomes" id="UP000007148"/>
    </source>
</evidence>
<dbReference type="Proteomes" id="UP000007148">
    <property type="component" value="Unassembled WGS sequence"/>
</dbReference>
<dbReference type="Pfam" id="PF01485">
    <property type="entry name" value="IBR"/>
    <property type="match status" value="1"/>
</dbReference>
<dbReference type="InterPro" id="IPR017907">
    <property type="entry name" value="Znf_RING_CS"/>
</dbReference>
<evidence type="ECO:0000256" key="4">
    <source>
        <dbReference type="ARBA" id="ARBA00022723"/>
    </source>
</evidence>
<dbReference type="CDD" id="cd20336">
    <property type="entry name" value="Rcat_RBR"/>
    <property type="match status" value="1"/>
</dbReference>
<name>G4TIQ9_SERID</name>
<evidence type="ECO:0000256" key="1">
    <source>
        <dbReference type="ARBA" id="ARBA00001798"/>
    </source>
</evidence>
<feature type="region of interest" description="Disordered" evidence="9">
    <location>
        <begin position="613"/>
        <end position="653"/>
    </location>
</feature>
<evidence type="ECO:0000313" key="11">
    <source>
        <dbReference type="EMBL" id="CCA71207.1"/>
    </source>
</evidence>
<feature type="compositionally biased region" description="Polar residues" evidence="9">
    <location>
        <begin position="693"/>
        <end position="716"/>
    </location>
</feature>
<feature type="region of interest" description="Disordered" evidence="9">
    <location>
        <begin position="384"/>
        <end position="403"/>
    </location>
</feature>
<evidence type="ECO:0000256" key="2">
    <source>
        <dbReference type="ARBA" id="ARBA00012251"/>
    </source>
</evidence>
<comment type="catalytic activity">
    <reaction evidence="1">
        <text>[E2 ubiquitin-conjugating enzyme]-S-ubiquitinyl-L-cysteine + [acceptor protein]-L-lysine = [E2 ubiquitin-conjugating enzyme]-L-cysteine + [acceptor protein]-N(6)-ubiquitinyl-L-lysine.</text>
        <dbReference type="EC" id="2.3.2.31"/>
    </reaction>
</comment>
<keyword evidence="7" id="KW-0833">Ubl conjugation pathway</keyword>
<protein>
    <recommendedName>
        <fullName evidence="2">RBR-type E3 ubiquitin transferase</fullName>
        <ecNumber evidence="2">2.3.2.31</ecNumber>
    </recommendedName>
</protein>
<dbReference type="PROSITE" id="PS00518">
    <property type="entry name" value="ZF_RING_1"/>
    <property type="match status" value="1"/>
</dbReference>
<dbReference type="InterPro" id="IPR013083">
    <property type="entry name" value="Znf_RING/FYVE/PHD"/>
</dbReference>
<dbReference type="SMART" id="SM00647">
    <property type="entry name" value="IBR"/>
    <property type="match status" value="2"/>
</dbReference>
<reference evidence="11 12" key="1">
    <citation type="journal article" date="2011" name="PLoS Pathog.">
        <title>Endophytic Life Strategies Decoded by Genome and Transcriptome Analyses of the Mutualistic Root Symbiont Piriformospora indica.</title>
        <authorList>
            <person name="Zuccaro A."/>
            <person name="Lahrmann U."/>
            <person name="Guldener U."/>
            <person name="Langen G."/>
            <person name="Pfiffi S."/>
            <person name="Biedenkopf D."/>
            <person name="Wong P."/>
            <person name="Samans B."/>
            <person name="Grimm C."/>
            <person name="Basiewicz M."/>
            <person name="Murat C."/>
            <person name="Martin F."/>
            <person name="Kogel K.H."/>
        </authorList>
    </citation>
    <scope>NUCLEOTIDE SEQUENCE [LARGE SCALE GENOMIC DNA]</scope>
    <source>
        <strain evidence="11 12">DSM 11827</strain>
    </source>
</reference>
<keyword evidence="5" id="KW-0677">Repeat</keyword>
<dbReference type="PANTHER" id="PTHR11685">
    <property type="entry name" value="RBR FAMILY RING FINGER AND IBR DOMAIN-CONTAINING"/>
    <property type="match status" value="1"/>
</dbReference>
<dbReference type="STRING" id="1109443.G4TIQ9"/>
<keyword evidence="4" id="KW-0479">Metal-binding</keyword>
<dbReference type="EC" id="2.3.2.31" evidence="2"/>
<dbReference type="Gene3D" id="1.20.120.1750">
    <property type="match status" value="1"/>
</dbReference>
<dbReference type="SUPFAM" id="SSF57850">
    <property type="entry name" value="RING/U-box"/>
    <property type="match status" value="3"/>
</dbReference>
<evidence type="ECO:0000256" key="5">
    <source>
        <dbReference type="ARBA" id="ARBA00022737"/>
    </source>
</evidence>
<dbReference type="InterPro" id="IPR031127">
    <property type="entry name" value="E3_UB_ligase_RBR"/>
</dbReference>
<dbReference type="HOGENOM" id="CLU_359845_0_0_1"/>
<evidence type="ECO:0000256" key="7">
    <source>
        <dbReference type="ARBA" id="ARBA00022786"/>
    </source>
</evidence>
<dbReference type="eggNOG" id="KOG1815">
    <property type="taxonomic scope" value="Eukaryota"/>
</dbReference>
<dbReference type="Pfam" id="PF22191">
    <property type="entry name" value="IBR_1"/>
    <property type="match status" value="1"/>
</dbReference>
<feature type="domain" description="RING-type" evidence="10">
    <location>
        <begin position="71"/>
        <end position="296"/>
    </location>
</feature>
<dbReference type="PROSITE" id="PS51873">
    <property type="entry name" value="TRIAD"/>
    <property type="match status" value="1"/>
</dbReference>
<sequence length="778" mass="86204">MDSDTAIEIAAIVATPSVTQDYIPTLRDVHSIEEPLEAAPTNPGSIIANQEECNTAMNEERFSASTREVHASSECVVCGSGEDEVAIPTMPATDACEHESETCLDCLRRIIETSISTGAFISGIPCPSLGCGQTMTYFDVQKWAEPEIFQRYDTLLFQNSLRSDSTWVWCVSPNCEAGQEHTGGEASNIVTCHACGSKMCFRHQSIWHEGMSCAQWDDQLAIAEHGERWTDEWILTETKGCPNCKARILKNEGCDHMTCKKPGGCGHQFCWECLAPWDEIVRIDNSRHYDNCRYYAGAPGGHPTPQGLTNRSRTERRRSIRAPIRDAVNTVRPIGAWQTRAPQTARIPLFGRPTRVAWTADTLHSLAAPRIPITEMVNTLNPVTDRATRGPQMDNIRHPDTSQRINHRAAWRARAREIGDTRYPDWLPVQDDRVSGENTIIRSPTLDGEQNPAGLPRPRAQFMRDLDPPATLYHPTGARSVGTMTDQSPGRREVFTTAQLPNRAVAQQDTGNASQRNSFSPRLRIIDPPVIALPHIPDPEEIYIPQTSSRTVQTTANANYEDYRNHPRAGIYRMPPRPWDTVQHLRPYGDRASLDEGGSNLARTDQTAWNLLPQGAVGTPQNSPRLQGDAGAPHSLGHRRQTSAPSAEYRPLQHSLPPARDQIAPLAGWQETPTAALRDEGPPNRLTELAVSTGRQDGPTTSDSQRDVNSTHSTVGSWLRKQISPMFGTRQPVADSIVTPVQSPSTSTYQITNPRTQANRLVVIPARRPNVPEIDSYI</sequence>
<dbReference type="AlphaFoldDB" id="G4TIQ9"/>
<keyword evidence="12" id="KW-1185">Reference proteome</keyword>
<dbReference type="OrthoDB" id="1431934at2759"/>
<dbReference type="GO" id="GO:0016567">
    <property type="term" value="P:protein ubiquitination"/>
    <property type="evidence" value="ECO:0007669"/>
    <property type="project" value="InterPro"/>
</dbReference>
<keyword evidence="6" id="KW-0863">Zinc-finger</keyword>
<dbReference type="EMBL" id="CAFZ01000110">
    <property type="protein sequence ID" value="CCA71207.1"/>
    <property type="molecule type" value="Genomic_DNA"/>
</dbReference>
<proteinExistence type="predicted"/>
<dbReference type="InParanoid" id="G4TIQ9"/>
<dbReference type="Gene3D" id="3.30.40.10">
    <property type="entry name" value="Zinc/RING finger domain, C3HC4 (zinc finger)"/>
    <property type="match status" value="1"/>
</dbReference>
<evidence type="ECO:0000256" key="3">
    <source>
        <dbReference type="ARBA" id="ARBA00022679"/>
    </source>
</evidence>
<keyword evidence="3" id="KW-0808">Transferase</keyword>